<dbReference type="InterPro" id="IPR002372">
    <property type="entry name" value="PQQ_rpt_dom"/>
</dbReference>
<evidence type="ECO:0000256" key="1">
    <source>
        <dbReference type="SAM" id="Phobius"/>
    </source>
</evidence>
<dbReference type="InterPro" id="IPR015943">
    <property type="entry name" value="WD40/YVTN_repeat-like_dom_sf"/>
</dbReference>
<dbReference type="PANTHER" id="PTHR34512">
    <property type="entry name" value="CELL SURFACE PROTEIN"/>
    <property type="match status" value="1"/>
</dbReference>
<dbReference type="RefSeq" id="WP_260727711.1">
    <property type="nucleotide sequence ID" value="NZ_BAAABS010000033.1"/>
</dbReference>
<keyword evidence="4" id="KW-1185">Reference proteome</keyword>
<protein>
    <submittedName>
        <fullName evidence="3">PQQ-binding-like beta-propeller repeat protein</fullName>
    </submittedName>
</protein>
<keyword evidence="1" id="KW-0812">Transmembrane</keyword>
<evidence type="ECO:0000259" key="2">
    <source>
        <dbReference type="Pfam" id="PF13360"/>
    </source>
</evidence>
<dbReference type="Pfam" id="PF13360">
    <property type="entry name" value="PQQ_2"/>
    <property type="match status" value="1"/>
</dbReference>
<evidence type="ECO:0000313" key="4">
    <source>
        <dbReference type="Proteomes" id="UP001058271"/>
    </source>
</evidence>
<keyword evidence="1" id="KW-1133">Transmembrane helix</keyword>
<reference evidence="3" key="1">
    <citation type="submission" date="2021-04" db="EMBL/GenBank/DDBJ databases">
        <title>Biosynthetic gene clusters of Dactylosporangioum roseum.</title>
        <authorList>
            <person name="Hartkoorn R.C."/>
            <person name="Beaudoing E."/>
            <person name="Hot D."/>
            <person name="Moureu S."/>
        </authorList>
    </citation>
    <scope>NUCLEOTIDE SEQUENCE</scope>
    <source>
        <strain evidence="3">NRRL B-16295</strain>
    </source>
</reference>
<name>A0ABY5Z8D0_9ACTN</name>
<keyword evidence="1" id="KW-0472">Membrane</keyword>
<dbReference type="SUPFAM" id="SSF50998">
    <property type="entry name" value="Quinoprotein alcohol dehydrogenase-like"/>
    <property type="match status" value="1"/>
</dbReference>
<feature type="transmembrane region" description="Helical" evidence="1">
    <location>
        <begin position="31"/>
        <end position="49"/>
    </location>
</feature>
<accession>A0ABY5Z8D0</accession>
<dbReference type="PANTHER" id="PTHR34512:SF30">
    <property type="entry name" value="OUTER MEMBRANE PROTEIN ASSEMBLY FACTOR BAMB"/>
    <property type="match status" value="1"/>
</dbReference>
<gene>
    <name evidence="3" type="ORF">Drose_08935</name>
</gene>
<evidence type="ECO:0000313" key="3">
    <source>
        <dbReference type="EMBL" id="UWZ38350.1"/>
    </source>
</evidence>
<dbReference type="Gene3D" id="2.130.10.10">
    <property type="entry name" value="YVTN repeat-like/Quinoprotein amine dehydrogenase"/>
    <property type="match status" value="1"/>
</dbReference>
<dbReference type="Proteomes" id="UP001058271">
    <property type="component" value="Chromosome"/>
</dbReference>
<feature type="domain" description="Pyrrolo-quinoline quinone repeat" evidence="2">
    <location>
        <begin position="85"/>
        <end position="347"/>
    </location>
</feature>
<proteinExistence type="predicted"/>
<sequence length="464" mass="50251">MPDAIIELDLSTPWEPPDPPPSPRRRAYRRWLAFAVVGLVAAGVLGAAAPGRDTGPVLSVDQPVLSIGLSARRIIVSRYEQAAPVVEALDVRDGGRLWSRPVSRGQHVGFVTEHVVALLTESGDENGTTQTLTALDAATGERLWERSRIQVAGRTPGRFLVEDMTGVTRDDRVMTITDDAQDAPVNAPAEQYEQRYRALDERTGAEIWSFDVPEGSVTSFDWESGYWAIKGISELSPAGVLRFRDVTTGAVTVTHRLDWSGTISGFAVGTALPGIAGTAGGQVLLYAAGERGADVHDLRTGRRLWHWEAKDSRTYHGLFPCAGDLYCVWDSNGTDALDAHTGQPVWHVDRYNIVLQRGNGTLLLGRWDEKGPFSSIAATVDGRTGRVLRRYEGWYLLQSQGIGPLVVWRQADGRGALLGVLDARSGRVTVFGRATDWFGSPACVAAGDDLVCSGVGGLTVWKLP</sequence>
<dbReference type="InterPro" id="IPR011047">
    <property type="entry name" value="Quinoprotein_ADH-like_sf"/>
</dbReference>
<organism evidence="3 4">
    <name type="scientific">Dactylosporangium roseum</name>
    <dbReference type="NCBI Taxonomy" id="47989"/>
    <lineage>
        <taxon>Bacteria</taxon>
        <taxon>Bacillati</taxon>
        <taxon>Actinomycetota</taxon>
        <taxon>Actinomycetes</taxon>
        <taxon>Micromonosporales</taxon>
        <taxon>Micromonosporaceae</taxon>
        <taxon>Dactylosporangium</taxon>
    </lineage>
</organism>
<dbReference type="EMBL" id="CP073721">
    <property type="protein sequence ID" value="UWZ38350.1"/>
    <property type="molecule type" value="Genomic_DNA"/>
</dbReference>